<evidence type="ECO:0000313" key="3">
    <source>
        <dbReference type="Proteomes" id="UP000588017"/>
    </source>
</evidence>
<keyword evidence="3" id="KW-1185">Reference proteome</keyword>
<name>A0A841KBY4_9HYPH</name>
<dbReference type="AlphaFoldDB" id="A0A841KBY4"/>
<evidence type="ECO:0000256" key="1">
    <source>
        <dbReference type="SAM" id="SignalP"/>
    </source>
</evidence>
<reference evidence="2 3" key="1">
    <citation type="submission" date="2020-08" db="EMBL/GenBank/DDBJ databases">
        <title>Genomic Encyclopedia of Type Strains, Phase IV (KMG-IV): sequencing the most valuable type-strain genomes for metagenomic binning, comparative biology and taxonomic classification.</title>
        <authorList>
            <person name="Goeker M."/>
        </authorList>
    </citation>
    <scope>NUCLEOTIDE SEQUENCE [LARGE SCALE GENOMIC DNA]</scope>
    <source>
        <strain evidence="2 3">DSM 101465</strain>
    </source>
</reference>
<gene>
    <name evidence="2" type="ORF">HNQ73_002539</name>
</gene>
<keyword evidence="1" id="KW-0732">Signal</keyword>
<dbReference type="EMBL" id="JACHEH010000005">
    <property type="protein sequence ID" value="MBB6168902.1"/>
    <property type="molecule type" value="Genomic_DNA"/>
</dbReference>
<comment type="caution">
    <text evidence="2">The sequence shown here is derived from an EMBL/GenBank/DDBJ whole genome shotgun (WGS) entry which is preliminary data.</text>
</comment>
<dbReference type="Proteomes" id="UP000588017">
    <property type="component" value="Unassembled WGS sequence"/>
</dbReference>
<dbReference type="RefSeq" id="WP_183335216.1">
    <property type="nucleotide sequence ID" value="NZ_BMHX01000005.1"/>
</dbReference>
<feature type="signal peptide" evidence="1">
    <location>
        <begin position="1"/>
        <end position="24"/>
    </location>
</feature>
<sequence>MRNTLLSATTLGAALLFGTMTARAADFVCPDLPGSAQTKTIQDLLGSVDPLDRPDQLNAAVDALNKAGVSRAMIIDQIIAAYCPSVAANKNLTPLQKTLRIQRVAAEVSRQVYNITSEEAVLVSVPLPPDTLDKIGALAKQAGVTPAEWIAGVVEAATGR</sequence>
<accession>A0A841KBY4</accession>
<feature type="chain" id="PRO_5032888932" description="Glutelin" evidence="1">
    <location>
        <begin position="25"/>
        <end position="160"/>
    </location>
</feature>
<protein>
    <recommendedName>
        <fullName evidence="4">Glutelin</fullName>
    </recommendedName>
</protein>
<proteinExistence type="predicted"/>
<evidence type="ECO:0008006" key="4">
    <source>
        <dbReference type="Google" id="ProtNLM"/>
    </source>
</evidence>
<evidence type="ECO:0000313" key="2">
    <source>
        <dbReference type="EMBL" id="MBB6168902.1"/>
    </source>
</evidence>
<organism evidence="2 3">
    <name type="scientific">Chelatococcus composti</name>
    <dbReference type="NCBI Taxonomy" id="1743235"/>
    <lineage>
        <taxon>Bacteria</taxon>
        <taxon>Pseudomonadati</taxon>
        <taxon>Pseudomonadota</taxon>
        <taxon>Alphaproteobacteria</taxon>
        <taxon>Hyphomicrobiales</taxon>
        <taxon>Chelatococcaceae</taxon>
        <taxon>Chelatococcus</taxon>
    </lineage>
</organism>